<dbReference type="OrthoDB" id="5863097at2759"/>
<dbReference type="AlphaFoldDB" id="A0A3P7XZJ2"/>
<sequence>MSRSPMAEEFSRVLLASVETFHLNAKHRQAGVHIVNALTAMQVGGVACSSRVDFDVVRALIRSPTRKYTCSDTFRVRGLATYSSRRLINPMAQQLFSLDTEVTTSISGLDLSEKIISTLTVEYQPPRADGAVPNCFLLVLSNLGRLRFCNLHSGECMHTFQLPIRRFKFKHIHWNKAFSEVWLLGRAVLPGHENGSERMGASPSIAVFEIQPPRFKALLQLDKSIFHNIHAAGLEDDVLVTFNSSPHSCTLYSFDEIYREHCTQVYDPVGKGARCESIGFNVKLSKRPRQLLDVKGDFSAVYFGGCCKVILCEPQTPRERYVLQEISSNQSPVLHDLRLLGPQQGVAIAIDCSTMMLCKDDSSNFLRFEGIHLACYEVSRWVTGPSYRESVTTRFGRTSRAAVTVLPVVDNVPVRVLKMTYDGGADLIHLLTLYDIANMDGCTAVGAEPDPDWVSLVITIRGTTGEIYKITPVSSIDPFSMRKVELVAEDELIVLIHYDGKHTNVEMYRLSEEDVKDWFPERTLWEPAPDYTPTAMSRKERRWLGIGRRQNPRHRRWPGVLPGFPNRLDWLYNFR</sequence>
<dbReference type="Proteomes" id="UP000050761">
    <property type="component" value="Unassembled WGS sequence"/>
</dbReference>
<protein>
    <submittedName>
        <fullName evidence="3">DNA damage-binding protein 1</fullName>
    </submittedName>
</protein>
<dbReference type="EMBL" id="UZAH01025429">
    <property type="protein sequence ID" value="VDO63704.1"/>
    <property type="molecule type" value="Genomic_DNA"/>
</dbReference>
<evidence type="ECO:0000313" key="2">
    <source>
        <dbReference type="Proteomes" id="UP000050761"/>
    </source>
</evidence>
<evidence type="ECO:0000313" key="3">
    <source>
        <dbReference type="WBParaSite" id="HPBE_0000519201-mRNA-1"/>
    </source>
</evidence>
<gene>
    <name evidence="1" type="ORF">HPBE_LOCUS5193</name>
</gene>
<keyword evidence="2" id="KW-1185">Reference proteome</keyword>
<reference evidence="1 2" key="1">
    <citation type="submission" date="2018-11" db="EMBL/GenBank/DDBJ databases">
        <authorList>
            <consortium name="Pathogen Informatics"/>
        </authorList>
    </citation>
    <scope>NUCLEOTIDE SEQUENCE [LARGE SCALE GENOMIC DNA]</scope>
</reference>
<name>A0A3P7XZJ2_HELPZ</name>
<proteinExistence type="predicted"/>
<organism evidence="1">
    <name type="scientific">Heligmosomoides polygyrus</name>
    <name type="common">Parasitic roundworm</name>
    <dbReference type="NCBI Taxonomy" id="6339"/>
    <lineage>
        <taxon>Eukaryota</taxon>
        <taxon>Metazoa</taxon>
        <taxon>Ecdysozoa</taxon>
        <taxon>Nematoda</taxon>
        <taxon>Chromadorea</taxon>
        <taxon>Rhabditida</taxon>
        <taxon>Rhabditina</taxon>
        <taxon>Rhabditomorpha</taxon>
        <taxon>Strongyloidea</taxon>
        <taxon>Heligmosomidae</taxon>
        <taxon>Heligmosomoides</taxon>
    </lineage>
</organism>
<dbReference type="WBParaSite" id="HPBE_0000519201-mRNA-1">
    <property type="protein sequence ID" value="HPBE_0000519201-mRNA-1"/>
    <property type="gene ID" value="HPBE_0000519201"/>
</dbReference>
<accession>A0A3P7XZJ2</accession>
<reference evidence="3" key="2">
    <citation type="submission" date="2019-09" db="UniProtKB">
        <authorList>
            <consortium name="WormBaseParasite"/>
        </authorList>
    </citation>
    <scope>IDENTIFICATION</scope>
</reference>
<evidence type="ECO:0000313" key="1">
    <source>
        <dbReference type="EMBL" id="VDO63704.1"/>
    </source>
</evidence>